<dbReference type="EMBL" id="AP028055">
    <property type="protein sequence ID" value="BEG98172.1"/>
    <property type="molecule type" value="Genomic_DNA"/>
</dbReference>
<organism evidence="1 2">
    <name type="scientific">Bacteroides sedimenti</name>
    <dbReference type="NCBI Taxonomy" id="2136147"/>
    <lineage>
        <taxon>Bacteria</taxon>
        <taxon>Pseudomonadati</taxon>
        <taxon>Bacteroidota</taxon>
        <taxon>Bacteroidia</taxon>
        <taxon>Bacteroidales</taxon>
        <taxon>Bacteroidaceae</taxon>
        <taxon>Bacteroides</taxon>
    </lineage>
</organism>
<evidence type="ECO:0000313" key="1">
    <source>
        <dbReference type="EMBL" id="BEG98172.1"/>
    </source>
</evidence>
<keyword evidence="2" id="KW-1185">Reference proteome</keyword>
<reference evidence="1 2" key="1">
    <citation type="submission" date="2023-04" db="EMBL/GenBank/DDBJ databases">
        <title>Draft genome sequence of acteroides sedimenti strain YN3PY1.</title>
        <authorList>
            <person name="Yoshida N."/>
        </authorList>
    </citation>
    <scope>NUCLEOTIDE SEQUENCE [LARGE SCALE GENOMIC DNA]</scope>
    <source>
        <strain evidence="1 2">YN3PY1</strain>
    </source>
</reference>
<proteinExistence type="predicted"/>
<accession>A0ABN6Z0P4</accession>
<gene>
    <name evidence="1" type="ORF">BSYN_04370</name>
</gene>
<sequence length="149" mass="17899">MNNSFVKNKQLFAVIDNEIKNSITKKIIMLFFTTANDTNYILTASTNYPPVPVLRKEDKINEKFKSFDIPFYKYRGFYIILSSMDFKLDINNFLFTDSLKYNLQEINNLHPKTDKELCNSIRRPIYNVYYINSEYDIIYLGKRKDWIWN</sequence>
<evidence type="ECO:0000313" key="2">
    <source>
        <dbReference type="Proteomes" id="UP001496674"/>
    </source>
</evidence>
<protein>
    <submittedName>
        <fullName evidence="1">Uncharacterized protein</fullName>
    </submittedName>
</protein>
<dbReference type="Proteomes" id="UP001496674">
    <property type="component" value="Chromosome"/>
</dbReference>
<name>A0ABN6Z0P4_9BACE</name>